<name>A0A0E9Y2C0_ANGAN</name>
<evidence type="ECO:0000313" key="1">
    <source>
        <dbReference type="EMBL" id="JAI08311.1"/>
    </source>
</evidence>
<dbReference type="EMBL" id="GBXM01000267">
    <property type="protein sequence ID" value="JAI08311.1"/>
    <property type="molecule type" value="Transcribed_RNA"/>
</dbReference>
<dbReference type="AlphaFoldDB" id="A0A0E9Y2C0"/>
<reference evidence="1" key="2">
    <citation type="journal article" date="2015" name="Fish Shellfish Immunol.">
        <title>Early steps in the European eel (Anguilla anguilla)-Vibrio vulnificus interaction in the gills: Role of the RtxA13 toxin.</title>
        <authorList>
            <person name="Callol A."/>
            <person name="Pajuelo D."/>
            <person name="Ebbesson L."/>
            <person name="Teles M."/>
            <person name="MacKenzie S."/>
            <person name="Amaro C."/>
        </authorList>
    </citation>
    <scope>NUCLEOTIDE SEQUENCE</scope>
</reference>
<sequence>MLYIFEENKYTCCLNSGCECESCGDGWFRSSFKLM</sequence>
<protein>
    <submittedName>
        <fullName evidence="1">Uncharacterized protein</fullName>
    </submittedName>
</protein>
<reference evidence="1" key="1">
    <citation type="submission" date="2014-11" db="EMBL/GenBank/DDBJ databases">
        <authorList>
            <person name="Amaro Gonzalez C."/>
        </authorList>
    </citation>
    <scope>NUCLEOTIDE SEQUENCE</scope>
</reference>
<proteinExistence type="predicted"/>
<organism evidence="1">
    <name type="scientific">Anguilla anguilla</name>
    <name type="common">European freshwater eel</name>
    <name type="synonym">Muraena anguilla</name>
    <dbReference type="NCBI Taxonomy" id="7936"/>
    <lineage>
        <taxon>Eukaryota</taxon>
        <taxon>Metazoa</taxon>
        <taxon>Chordata</taxon>
        <taxon>Craniata</taxon>
        <taxon>Vertebrata</taxon>
        <taxon>Euteleostomi</taxon>
        <taxon>Actinopterygii</taxon>
        <taxon>Neopterygii</taxon>
        <taxon>Teleostei</taxon>
        <taxon>Anguilliformes</taxon>
        <taxon>Anguillidae</taxon>
        <taxon>Anguilla</taxon>
    </lineage>
</organism>
<accession>A0A0E9Y2C0</accession>